<evidence type="ECO:0000256" key="9">
    <source>
        <dbReference type="SAM" id="MobiDB-lite"/>
    </source>
</evidence>
<keyword evidence="6" id="KW-0687">Ribonucleoprotein</keyword>
<accession>A0A9P0HNI5</accession>
<keyword evidence="4" id="KW-0689">Ribosomal protein</keyword>
<name>A0A9P0HNI5_NEZVI</name>
<dbReference type="GO" id="GO:0005762">
    <property type="term" value="C:mitochondrial large ribosomal subunit"/>
    <property type="evidence" value="ECO:0007669"/>
    <property type="project" value="TreeGrafter"/>
</dbReference>
<dbReference type="Gene3D" id="3.40.30.10">
    <property type="entry name" value="Glutaredoxin"/>
    <property type="match status" value="1"/>
</dbReference>
<dbReference type="AlphaFoldDB" id="A0A9P0HNI5"/>
<evidence type="ECO:0000256" key="5">
    <source>
        <dbReference type="ARBA" id="ARBA00023128"/>
    </source>
</evidence>
<keyword evidence="11" id="KW-1185">Reference proteome</keyword>
<gene>
    <name evidence="10" type="ORF">NEZAVI_LOCUS13502</name>
</gene>
<feature type="compositionally biased region" description="Low complexity" evidence="9">
    <location>
        <begin position="127"/>
        <end position="144"/>
    </location>
</feature>
<dbReference type="InterPro" id="IPR052473">
    <property type="entry name" value="mtLSU_mL53"/>
</dbReference>
<dbReference type="OrthoDB" id="6618793at2759"/>
<evidence type="ECO:0000313" key="11">
    <source>
        <dbReference type="Proteomes" id="UP001152798"/>
    </source>
</evidence>
<organism evidence="10 11">
    <name type="scientific">Nezara viridula</name>
    <name type="common">Southern green stink bug</name>
    <name type="synonym">Cimex viridulus</name>
    <dbReference type="NCBI Taxonomy" id="85310"/>
    <lineage>
        <taxon>Eukaryota</taxon>
        <taxon>Metazoa</taxon>
        <taxon>Ecdysozoa</taxon>
        <taxon>Arthropoda</taxon>
        <taxon>Hexapoda</taxon>
        <taxon>Insecta</taxon>
        <taxon>Pterygota</taxon>
        <taxon>Neoptera</taxon>
        <taxon>Paraneoptera</taxon>
        <taxon>Hemiptera</taxon>
        <taxon>Heteroptera</taxon>
        <taxon>Panheteroptera</taxon>
        <taxon>Pentatomomorpha</taxon>
        <taxon>Pentatomoidea</taxon>
        <taxon>Pentatomidae</taxon>
        <taxon>Pentatominae</taxon>
        <taxon>Nezara</taxon>
    </lineage>
</organism>
<evidence type="ECO:0000256" key="2">
    <source>
        <dbReference type="ARBA" id="ARBA00005557"/>
    </source>
</evidence>
<sequence>MSVPFQGVLKRSGGITAAIAKQLRTLTLKPVNKVSIKFDPFHHKIEQTRYFMHYITAPKVQKTNLACKFKTEVICDRSDPIVTFKLANGDEVIFKSANLSVLEMFKLYNKHITVLAPKETETAPPIVTKSVKKTTGTKSQPKKK</sequence>
<evidence type="ECO:0000256" key="3">
    <source>
        <dbReference type="ARBA" id="ARBA00022946"/>
    </source>
</evidence>
<keyword evidence="3" id="KW-0809">Transit peptide</keyword>
<evidence type="ECO:0000256" key="8">
    <source>
        <dbReference type="ARBA" id="ARBA00042721"/>
    </source>
</evidence>
<reference evidence="10" key="1">
    <citation type="submission" date="2022-01" db="EMBL/GenBank/DDBJ databases">
        <authorList>
            <person name="King R."/>
        </authorList>
    </citation>
    <scope>NUCLEOTIDE SEQUENCE</scope>
</reference>
<comment type="similarity">
    <text evidence="2">Belongs to the mitochondrion-specific ribosomal protein mL53 family.</text>
</comment>
<feature type="region of interest" description="Disordered" evidence="9">
    <location>
        <begin position="125"/>
        <end position="144"/>
    </location>
</feature>
<dbReference type="Proteomes" id="UP001152798">
    <property type="component" value="Chromosome 6"/>
</dbReference>
<protein>
    <recommendedName>
        <fullName evidence="7">Large ribosomal subunit protein mL53</fullName>
    </recommendedName>
    <alternativeName>
        <fullName evidence="8">39S ribosomal protein L53, mitochondrial</fullName>
    </alternativeName>
</protein>
<evidence type="ECO:0000256" key="1">
    <source>
        <dbReference type="ARBA" id="ARBA00004173"/>
    </source>
</evidence>
<dbReference type="InterPro" id="IPR019716">
    <property type="entry name" value="Ribosomal_mL53"/>
</dbReference>
<dbReference type="EMBL" id="OV725082">
    <property type="protein sequence ID" value="CAH1405258.1"/>
    <property type="molecule type" value="Genomic_DNA"/>
</dbReference>
<evidence type="ECO:0000313" key="10">
    <source>
        <dbReference type="EMBL" id="CAH1405258.1"/>
    </source>
</evidence>
<evidence type="ECO:0000256" key="6">
    <source>
        <dbReference type="ARBA" id="ARBA00023274"/>
    </source>
</evidence>
<evidence type="ECO:0000256" key="4">
    <source>
        <dbReference type="ARBA" id="ARBA00022980"/>
    </source>
</evidence>
<dbReference type="PANTHER" id="PTHR33618:SF1">
    <property type="entry name" value="LARGE RIBOSOMAL SUBUNIT PROTEIN ML53"/>
    <property type="match status" value="1"/>
</dbReference>
<comment type="subcellular location">
    <subcellularLocation>
        <location evidence="1">Mitochondrion</location>
    </subcellularLocation>
</comment>
<dbReference type="PANTHER" id="PTHR33618">
    <property type="entry name" value="39S RIBOSOMAL PROTEIN L53, MITOCHONDRIAL"/>
    <property type="match status" value="1"/>
</dbReference>
<dbReference type="Pfam" id="PF10780">
    <property type="entry name" value="MRP_L53"/>
    <property type="match status" value="1"/>
</dbReference>
<keyword evidence="5" id="KW-0496">Mitochondrion</keyword>
<evidence type="ECO:0000256" key="7">
    <source>
        <dbReference type="ARBA" id="ARBA00035180"/>
    </source>
</evidence>
<proteinExistence type="inferred from homology"/>